<evidence type="ECO:0000313" key="1">
    <source>
        <dbReference type="EMBL" id="CAL2083155.1"/>
    </source>
</evidence>
<protein>
    <submittedName>
        <fullName evidence="2">Uncharacterized protein</fullName>
    </submittedName>
</protein>
<evidence type="ECO:0000313" key="2">
    <source>
        <dbReference type="EMBL" id="CAL2083287.1"/>
    </source>
</evidence>
<gene>
    <name evidence="1" type="ORF">TD3509T_1485</name>
    <name evidence="2" type="ORF">TD3509T_1511</name>
</gene>
<proteinExistence type="predicted"/>
<keyword evidence="3" id="KW-1185">Reference proteome</keyword>
<accession>A0ABM9NXS6</accession>
<sequence length="51" mass="5755">MKNITQESVCNSEMETADFSLFIQSEMKNCGILTNITQESVCNSEIKMADF</sequence>
<dbReference type="Proteomes" id="UP001497514">
    <property type="component" value="Chromosome"/>
</dbReference>
<dbReference type="EMBL" id="OZ038524">
    <property type="protein sequence ID" value="CAL2083287.1"/>
    <property type="molecule type" value="Genomic_DNA"/>
</dbReference>
<dbReference type="EMBL" id="OZ038524">
    <property type="protein sequence ID" value="CAL2083155.1"/>
    <property type="molecule type" value="Genomic_DNA"/>
</dbReference>
<evidence type="ECO:0000313" key="3">
    <source>
        <dbReference type="Proteomes" id="UP001497514"/>
    </source>
</evidence>
<name>A0ABM9NXS6_9FLAO</name>
<reference evidence="2 3" key="1">
    <citation type="submission" date="2024-05" db="EMBL/GenBank/DDBJ databases">
        <authorList>
            <person name="Duchaud E."/>
        </authorList>
    </citation>
    <scope>NUCLEOTIDE SEQUENCE [LARGE SCALE GENOMIC DNA]</scope>
    <source>
        <strain evidence="2">Ena-SAMPLE-TAB-13-05-2024-13:56:06:370-140309</strain>
    </source>
</reference>
<organism evidence="2 3">
    <name type="scientific">Tenacibaculum dicentrarchi</name>
    <dbReference type="NCBI Taxonomy" id="669041"/>
    <lineage>
        <taxon>Bacteria</taxon>
        <taxon>Pseudomonadati</taxon>
        <taxon>Bacteroidota</taxon>
        <taxon>Flavobacteriia</taxon>
        <taxon>Flavobacteriales</taxon>
        <taxon>Flavobacteriaceae</taxon>
        <taxon>Tenacibaculum</taxon>
    </lineage>
</organism>